<keyword evidence="2" id="KW-0479">Metal-binding</keyword>
<feature type="chain" id="PRO_5001495360" evidence="5">
    <location>
        <begin position="31"/>
        <end position="329"/>
    </location>
</feature>
<evidence type="ECO:0000313" key="7">
    <source>
        <dbReference type="EMBL" id="EYC50300.1"/>
    </source>
</evidence>
<accession>A0A016XEF5</accession>
<dbReference type="InterPro" id="IPR051013">
    <property type="entry name" value="MBL_superfamily_lactonases"/>
</dbReference>
<evidence type="ECO:0000256" key="1">
    <source>
        <dbReference type="ARBA" id="ARBA00007749"/>
    </source>
</evidence>
<dbReference type="RefSeq" id="WP_035604961.1">
    <property type="nucleotide sequence ID" value="NZ_JEMG01000001.1"/>
</dbReference>
<name>A0A016XEF5_9BURK</name>
<gene>
    <name evidence="7" type="ORF">AZ34_03870</name>
</gene>
<dbReference type="SMART" id="SM00849">
    <property type="entry name" value="Lactamase_B"/>
    <property type="match status" value="1"/>
</dbReference>
<comment type="similarity">
    <text evidence="1">Belongs to the metallo-beta-lactamase superfamily.</text>
</comment>
<dbReference type="CDD" id="cd07720">
    <property type="entry name" value="OPHC2-like_MBL-fold"/>
    <property type="match status" value="1"/>
</dbReference>
<dbReference type="Proteomes" id="UP000023268">
    <property type="component" value="Unassembled WGS sequence"/>
</dbReference>
<evidence type="ECO:0000256" key="4">
    <source>
        <dbReference type="ARBA" id="ARBA00022833"/>
    </source>
</evidence>
<evidence type="ECO:0000256" key="3">
    <source>
        <dbReference type="ARBA" id="ARBA00022801"/>
    </source>
</evidence>
<reference evidence="7 8" key="1">
    <citation type="submission" date="2014-02" db="EMBL/GenBank/DDBJ databases">
        <title>Draft Genome of Hylemonella gracilis isolated from the Niagara River.</title>
        <authorList>
            <person name="Pawlowski D.R."/>
            <person name="Koudelka G.B."/>
        </authorList>
    </citation>
    <scope>NUCLEOTIDE SEQUENCE [LARGE SCALE GENOMIC DNA]</scope>
    <source>
        <strain evidence="7 8">Niagara R</strain>
    </source>
</reference>
<organism evidence="7 8">
    <name type="scientific">Hylemonella gracilis str. Niagara R</name>
    <dbReference type="NCBI Taxonomy" id="1458275"/>
    <lineage>
        <taxon>Bacteria</taxon>
        <taxon>Pseudomonadati</taxon>
        <taxon>Pseudomonadota</taxon>
        <taxon>Betaproteobacteria</taxon>
        <taxon>Burkholderiales</taxon>
        <taxon>Comamonadaceae</taxon>
        <taxon>Hylemonella</taxon>
    </lineage>
</organism>
<keyword evidence="4" id="KW-0862">Zinc</keyword>
<feature type="domain" description="Metallo-beta-lactamase" evidence="6">
    <location>
        <begin position="93"/>
        <end position="298"/>
    </location>
</feature>
<dbReference type="Gene3D" id="3.60.15.10">
    <property type="entry name" value="Ribonuclease Z/Hydroxyacylglutathione hydrolase-like"/>
    <property type="match status" value="1"/>
</dbReference>
<dbReference type="EMBL" id="JEMG01000001">
    <property type="protein sequence ID" value="EYC50300.1"/>
    <property type="molecule type" value="Genomic_DNA"/>
</dbReference>
<dbReference type="GO" id="GO:0016787">
    <property type="term" value="F:hydrolase activity"/>
    <property type="evidence" value="ECO:0007669"/>
    <property type="project" value="UniProtKB-KW"/>
</dbReference>
<proteinExistence type="inferred from homology"/>
<dbReference type="STRING" id="1458275.AZ34_03870"/>
<protein>
    <submittedName>
        <fullName evidence="7">Beta-lactamase</fullName>
    </submittedName>
</protein>
<dbReference type="SUPFAM" id="SSF56281">
    <property type="entry name" value="Metallo-hydrolase/oxidoreductase"/>
    <property type="match status" value="1"/>
</dbReference>
<keyword evidence="3" id="KW-0378">Hydrolase</keyword>
<dbReference type="AlphaFoldDB" id="A0A016XEF5"/>
<dbReference type="eggNOG" id="COG0491">
    <property type="taxonomic scope" value="Bacteria"/>
</dbReference>
<dbReference type="OrthoDB" id="5443440at2"/>
<dbReference type="Pfam" id="PF00753">
    <property type="entry name" value="Lactamase_B"/>
    <property type="match status" value="1"/>
</dbReference>
<feature type="signal peptide" evidence="5">
    <location>
        <begin position="1"/>
        <end position="30"/>
    </location>
</feature>
<dbReference type="PANTHER" id="PTHR42978">
    <property type="entry name" value="QUORUM-QUENCHING LACTONASE YTNP-RELATED-RELATED"/>
    <property type="match status" value="1"/>
</dbReference>
<dbReference type="PANTHER" id="PTHR42978:SF6">
    <property type="entry name" value="QUORUM-QUENCHING LACTONASE YTNP-RELATED"/>
    <property type="match status" value="1"/>
</dbReference>
<evidence type="ECO:0000259" key="6">
    <source>
        <dbReference type="SMART" id="SM00849"/>
    </source>
</evidence>
<keyword evidence="5" id="KW-0732">Signal</keyword>
<evidence type="ECO:0000256" key="2">
    <source>
        <dbReference type="ARBA" id="ARBA00022723"/>
    </source>
</evidence>
<comment type="caution">
    <text evidence="7">The sequence shown here is derived from an EMBL/GenBank/DDBJ whole genome shotgun (WGS) entry which is preliminary data.</text>
</comment>
<evidence type="ECO:0000313" key="8">
    <source>
        <dbReference type="Proteomes" id="UP000023268"/>
    </source>
</evidence>
<dbReference type="InterPro" id="IPR001279">
    <property type="entry name" value="Metallo-B-lactamas"/>
</dbReference>
<dbReference type="InterPro" id="IPR036866">
    <property type="entry name" value="RibonucZ/Hydroxyglut_hydro"/>
</dbReference>
<dbReference type="GO" id="GO:0046872">
    <property type="term" value="F:metal ion binding"/>
    <property type="evidence" value="ECO:0007669"/>
    <property type="project" value="UniProtKB-KW"/>
</dbReference>
<evidence type="ECO:0000256" key="5">
    <source>
        <dbReference type="SAM" id="SignalP"/>
    </source>
</evidence>
<sequence length="329" mass="35755">MPAYRFPVAAALAALSILSVQFLTAPAAYAHAPQPQLSESQAGYYRLKVGAIDIIALSDGTVTLNSELLSRMPPEQVQSVLKQSYVGPLLNASVNAYLIKQGERLILVDAGTGELYGPTLNKLPASLKAVGYTPEQITDILVTHIHTDHTGGLMDGNTRVFPNATIHVDRREVEYWLSPEKRAQAPAQMQQYFDQAQLKFGPSVAAGKVKVFDGATELFAGIRSVPAYGHTPGHSFYVLESLGEKIAFWGDILHVAEVQLPHPDVTIQFDVDPTAAAAARARAFAEAAQQGYLIAPAHMSFPGVGHLRRDGKGYRFVPLPYLNDYYQAK</sequence>